<dbReference type="OrthoDB" id="4125991at2"/>
<dbReference type="Proteomes" id="UP000271426">
    <property type="component" value="Chromosome"/>
</dbReference>
<dbReference type="Gene3D" id="3.40.30.10">
    <property type="entry name" value="Glutaredoxin"/>
    <property type="match status" value="1"/>
</dbReference>
<evidence type="ECO:0000313" key="2">
    <source>
        <dbReference type="Proteomes" id="UP000271426"/>
    </source>
</evidence>
<organism evidence="1 2">
    <name type="scientific">Corynebacterium pseudopelargi</name>
    <dbReference type="NCBI Taxonomy" id="2080757"/>
    <lineage>
        <taxon>Bacteria</taxon>
        <taxon>Bacillati</taxon>
        <taxon>Actinomycetota</taxon>
        <taxon>Actinomycetes</taxon>
        <taxon>Mycobacteriales</taxon>
        <taxon>Corynebacteriaceae</taxon>
        <taxon>Corynebacterium</taxon>
    </lineage>
</organism>
<dbReference type="CDD" id="cd02972">
    <property type="entry name" value="DsbA_family"/>
    <property type="match status" value="1"/>
</dbReference>
<protein>
    <submittedName>
        <fullName evidence="1">DSBA-like thioredoxin domain protein</fullName>
    </submittedName>
</protein>
<evidence type="ECO:0000313" key="1">
    <source>
        <dbReference type="EMBL" id="AZA08657.1"/>
    </source>
</evidence>
<dbReference type="InterPro" id="IPR053977">
    <property type="entry name" value="Rv2466c-like"/>
</dbReference>
<accession>A0A3G6IT03</accession>
<dbReference type="KEGG" id="cpso:CPPEL_02620"/>
<gene>
    <name evidence="1" type="ORF">CPPEL_02620</name>
</gene>
<dbReference type="SUPFAM" id="SSF52833">
    <property type="entry name" value="Thioredoxin-like"/>
    <property type="match status" value="1"/>
</dbReference>
<dbReference type="EMBL" id="CP033898">
    <property type="protein sequence ID" value="AZA08657.1"/>
    <property type="molecule type" value="Genomic_DNA"/>
</dbReference>
<dbReference type="RefSeq" id="WP_123959675.1">
    <property type="nucleotide sequence ID" value="NZ_CP033898.1"/>
</dbReference>
<keyword evidence="2" id="KW-1185">Reference proteome</keyword>
<name>A0A3G6IT03_9CORY</name>
<dbReference type="InterPro" id="IPR036249">
    <property type="entry name" value="Thioredoxin-like_sf"/>
</dbReference>
<reference evidence="1 2" key="1">
    <citation type="submission" date="2018-11" db="EMBL/GenBank/DDBJ databases">
        <authorList>
            <person name="Kleinhagauer T."/>
            <person name="Glaeser S.P."/>
            <person name="Spergser J."/>
            <person name="Ruckert C."/>
            <person name="Kaempfer P."/>
            <person name="Busse H.-J."/>
        </authorList>
    </citation>
    <scope>NUCLEOTIDE SEQUENCE [LARGE SCALE GENOMIC DNA]</scope>
    <source>
        <strain evidence="1 2">812CH</strain>
    </source>
</reference>
<proteinExistence type="predicted"/>
<dbReference type="AlphaFoldDB" id="A0A3G6IT03"/>
<sequence>MSEKVTFWFDATCPFCWITSRWMKEVEQVRDVQVQWVPMSLGVLNEGRDELPEAYREHIKAAWGPARVATIIALQAPDRLDDYYTAIGTKLHNEGQGGQSGFGAYDEVIATTLDELGLDPSFAQVANTQDVDKQMREFHQQAMDAVGNDVGTPVLKLGDAAFFGPVLTRIPKGEEAGKLFDASVTLGNYPHFFELKRSRTENPRFDA</sequence>
<dbReference type="Pfam" id="PF22234">
    <property type="entry name" value="Rv2466c-like"/>
    <property type="match status" value="1"/>
</dbReference>